<dbReference type="Pfam" id="PF00092">
    <property type="entry name" value="VWA"/>
    <property type="match status" value="1"/>
</dbReference>
<dbReference type="SMART" id="SM00327">
    <property type="entry name" value="VWA"/>
    <property type="match status" value="1"/>
</dbReference>
<dbReference type="Proteomes" id="UP000038040">
    <property type="component" value="Unplaced"/>
</dbReference>
<dbReference type="WBParaSite" id="DME_0000040501-mRNA-1">
    <property type="protein sequence ID" value="DME_0000040501-mRNA-1"/>
    <property type="gene ID" value="DME_0000040501"/>
</dbReference>
<dbReference type="PANTHER" id="PTHR22588">
    <property type="entry name" value="VWFA DOMAIN-CONTAINING PROTEIN"/>
    <property type="match status" value="1"/>
</dbReference>
<dbReference type="InterPro" id="IPR052229">
    <property type="entry name" value="Collagen-VI/PIF"/>
</dbReference>
<evidence type="ECO:0000313" key="3">
    <source>
        <dbReference type="WBParaSite" id="DME_0000040501-mRNA-1"/>
    </source>
</evidence>
<dbReference type="SUPFAM" id="SSF53300">
    <property type="entry name" value="vWA-like"/>
    <property type="match status" value="1"/>
</dbReference>
<dbReference type="Gene3D" id="3.40.50.410">
    <property type="entry name" value="von Willebrand factor, type A domain"/>
    <property type="match status" value="1"/>
</dbReference>
<sequence>LLPNYCILDMIFVMDFSGGTLDKHNAYINISSAIIESLSLSRSTIQVGMVRYSGPGRADTVFHLNKHNSTKEAILDMKRADHMGGVTYTGQAIQYSIKEFNEEYGGRKQSKKIIIIFTDGYSQDPSLAAENATKLGIEIHAVAIDDELIKSHQKLQSQKFRIILFFLGRSILIIHLYPTLHNYSMNTCLFSISF</sequence>
<name>A0A0N4U1D0_DRAME</name>
<organism evidence="2 3">
    <name type="scientific">Dracunculus medinensis</name>
    <name type="common">Guinea worm</name>
    <dbReference type="NCBI Taxonomy" id="318479"/>
    <lineage>
        <taxon>Eukaryota</taxon>
        <taxon>Metazoa</taxon>
        <taxon>Ecdysozoa</taxon>
        <taxon>Nematoda</taxon>
        <taxon>Chromadorea</taxon>
        <taxon>Rhabditida</taxon>
        <taxon>Spirurina</taxon>
        <taxon>Dracunculoidea</taxon>
        <taxon>Dracunculidae</taxon>
        <taxon>Dracunculus</taxon>
    </lineage>
</organism>
<evidence type="ECO:0000313" key="2">
    <source>
        <dbReference type="Proteomes" id="UP000038040"/>
    </source>
</evidence>
<evidence type="ECO:0000259" key="1">
    <source>
        <dbReference type="PROSITE" id="PS50234"/>
    </source>
</evidence>
<protein>
    <submittedName>
        <fullName evidence="3">VWFA domain-containing protein</fullName>
    </submittedName>
</protein>
<feature type="domain" description="VWFA" evidence="1">
    <location>
        <begin position="9"/>
        <end position="156"/>
    </location>
</feature>
<dbReference type="PROSITE" id="PS50234">
    <property type="entry name" value="VWFA"/>
    <property type="match status" value="1"/>
</dbReference>
<accession>A0A0N4U1D0</accession>
<reference evidence="3" key="1">
    <citation type="submission" date="2017-02" db="UniProtKB">
        <authorList>
            <consortium name="WormBaseParasite"/>
        </authorList>
    </citation>
    <scope>IDENTIFICATION</scope>
</reference>
<dbReference type="PANTHER" id="PTHR22588:SF12">
    <property type="entry name" value="VWFA DOMAIN-CONTAINING PROTEIN"/>
    <property type="match status" value="1"/>
</dbReference>
<dbReference type="InterPro" id="IPR002035">
    <property type="entry name" value="VWF_A"/>
</dbReference>
<dbReference type="AlphaFoldDB" id="A0A0N4U1D0"/>
<dbReference type="InterPro" id="IPR036465">
    <property type="entry name" value="vWFA_dom_sf"/>
</dbReference>
<proteinExistence type="predicted"/>